<dbReference type="AlphaFoldDB" id="A0A819LVM3"/>
<evidence type="ECO:0000313" key="1">
    <source>
        <dbReference type="EMBL" id="CAF3967533.1"/>
    </source>
</evidence>
<dbReference type="Proteomes" id="UP000663836">
    <property type="component" value="Unassembled WGS sequence"/>
</dbReference>
<evidence type="ECO:0008006" key="3">
    <source>
        <dbReference type="Google" id="ProtNLM"/>
    </source>
</evidence>
<proteinExistence type="predicted"/>
<organism evidence="1 2">
    <name type="scientific">Rotaria sordida</name>
    <dbReference type="NCBI Taxonomy" id="392033"/>
    <lineage>
        <taxon>Eukaryota</taxon>
        <taxon>Metazoa</taxon>
        <taxon>Spiralia</taxon>
        <taxon>Gnathifera</taxon>
        <taxon>Rotifera</taxon>
        <taxon>Eurotatoria</taxon>
        <taxon>Bdelloidea</taxon>
        <taxon>Philodinida</taxon>
        <taxon>Philodinidae</taxon>
        <taxon>Rotaria</taxon>
    </lineage>
</organism>
<name>A0A819LVM3_9BILA</name>
<comment type="caution">
    <text evidence="1">The sequence shown here is derived from an EMBL/GenBank/DDBJ whole genome shotgun (WGS) entry which is preliminary data.</text>
</comment>
<reference evidence="1" key="1">
    <citation type="submission" date="2021-02" db="EMBL/GenBank/DDBJ databases">
        <authorList>
            <person name="Nowell W R."/>
        </authorList>
    </citation>
    <scope>NUCLEOTIDE SEQUENCE</scope>
</reference>
<gene>
    <name evidence="1" type="ORF">JBS370_LOCUS24442</name>
</gene>
<accession>A0A819LVM3</accession>
<dbReference type="EMBL" id="CAJOBD010003822">
    <property type="protein sequence ID" value="CAF3967533.1"/>
    <property type="molecule type" value="Genomic_DNA"/>
</dbReference>
<sequence>MNSLPRYVVHLLDLSDELILAIMNHVKPHVLLLCSIVSIGNNRLEQLALDKCQSIDLTFDYLQSPHESLFQRFYSHVLPRIFNNILTFIEKNSGKIFPNLTHLRIMPCKRNPKTGMPYTLGTGVYSMFRDWPLVSTVPHFVRLNGSDSDEILYSFCSSILMRSIVSFELDDDYCICLLKQLGQQLDSFIVSIVYVDGTELRLMFKISSILCPNLKHLSMTIYRNFDDYKKCFVPLLQRLSNVKFLTLLLAIGETGKTPNHFIDGYDLENDIIAYMPHLCQFNFHIRSILENAPHVELDTIRQSFFRQQSVNCAVDYFNNNYGQCQIYSLPFIGTRLDFISNRFPLFDITNTFCMVTTLLLFDDIEPFESIFFERLAQALPHLRTLEIINKLEQKDKIRTTTNNLKFSHLTTLILFDIHMNYAEQLLSRTYLPSLNELAIRNDILLPIINQNQHQTRDNCSRVERLQTSEPLYNSVNVVQNYFPSDSYLKQLVEKQ</sequence>
<evidence type="ECO:0000313" key="2">
    <source>
        <dbReference type="Proteomes" id="UP000663836"/>
    </source>
</evidence>
<protein>
    <recommendedName>
        <fullName evidence="3">F-box domain-containing protein</fullName>
    </recommendedName>
</protein>